<evidence type="ECO:0000256" key="1">
    <source>
        <dbReference type="SAM" id="Phobius"/>
    </source>
</evidence>
<organism evidence="2 3">
    <name type="scientific">Pseudomonas gingeri</name>
    <dbReference type="NCBI Taxonomy" id="117681"/>
    <lineage>
        <taxon>Bacteria</taxon>
        <taxon>Pseudomonadati</taxon>
        <taxon>Pseudomonadota</taxon>
        <taxon>Gammaproteobacteria</taxon>
        <taxon>Pseudomonadales</taxon>
        <taxon>Pseudomonadaceae</taxon>
        <taxon>Pseudomonas</taxon>
    </lineage>
</organism>
<reference evidence="2 3" key="1">
    <citation type="submission" date="2020-04" db="EMBL/GenBank/DDBJ databases">
        <title>Molecular characterization of pseudomonads from Agaricus bisporus reveal novel blotch 2 pathogens in Western Europe.</title>
        <authorList>
            <person name="Taparia T."/>
            <person name="Krijger M."/>
            <person name="Haynes E."/>
            <person name="Elpinstone J.G."/>
            <person name="Noble R."/>
            <person name="Van Der Wolf J."/>
        </authorList>
    </citation>
    <scope>NUCLEOTIDE SEQUENCE [LARGE SCALE GENOMIC DNA]</scope>
    <source>
        <strain evidence="2 3">IPO3737</strain>
    </source>
</reference>
<sequence>MKNSRLAVARPGVFIQSVACSFAVFVIALLWATTSSAGNFIGLAQPGVPGTFGVLLMPSVSHSQPDTNTGKMFSELAYYSETGFTGTTRDQFEAWLGFYGGYQDTPEGSRDSSWGVTMPELGFEYYYQAVQPGSAAFGSDEYRSWWVSPELMFNGPNGSDKTTGFGAGGNQWSIATTVNNYVAYGRWHATFAPVSLVYLFKNRNSTDLGDGQSVKMRGALSVSLADVAAGYQVKDDLIVGLHHAYNIYNIGDSDYARASEGMIGPTFTYLGFAKDNFYLAGTLDFDYHHQGVPRTTSLNFLLVKSF</sequence>
<dbReference type="AlphaFoldDB" id="A0A7Y8CMK7"/>
<protein>
    <submittedName>
        <fullName evidence="2">Uncharacterized protein</fullName>
    </submittedName>
</protein>
<dbReference type="EMBL" id="JACAQD010000035">
    <property type="protein sequence ID" value="NWC35765.1"/>
    <property type="molecule type" value="Genomic_DNA"/>
</dbReference>
<comment type="caution">
    <text evidence="2">The sequence shown here is derived from an EMBL/GenBank/DDBJ whole genome shotgun (WGS) entry which is preliminary data.</text>
</comment>
<proteinExistence type="predicted"/>
<keyword evidence="1" id="KW-0812">Transmembrane</keyword>
<evidence type="ECO:0000313" key="3">
    <source>
        <dbReference type="Proteomes" id="UP000520592"/>
    </source>
</evidence>
<feature type="transmembrane region" description="Helical" evidence="1">
    <location>
        <begin position="12"/>
        <end position="32"/>
    </location>
</feature>
<dbReference type="RefSeq" id="WP_177063161.1">
    <property type="nucleotide sequence ID" value="NZ_JACAPS010000055.1"/>
</dbReference>
<keyword evidence="1" id="KW-1133">Transmembrane helix</keyword>
<evidence type="ECO:0000313" key="2">
    <source>
        <dbReference type="EMBL" id="NWC35765.1"/>
    </source>
</evidence>
<dbReference type="Proteomes" id="UP000520592">
    <property type="component" value="Unassembled WGS sequence"/>
</dbReference>
<gene>
    <name evidence="2" type="ORF">HX876_25685</name>
</gene>
<accession>A0A7Y8CMK7</accession>
<name>A0A7Y8CMK7_9PSED</name>
<keyword evidence="1" id="KW-0472">Membrane</keyword>